<keyword evidence="6 7" id="KW-0472">Membrane</keyword>
<evidence type="ECO:0000313" key="8">
    <source>
        <dbReference type="Proteomes" id="UP000694863"/>
    </source>
</evidence>
<name>A0ABM0IE41_ECHTE</name>
<accession>A0ABM0IE41</accession>
<organism evidence="8 9">
    <name type="scientific">Echinops telfairi</name>
    <name type="common">Lesser hedgehog tenrec</name>
    <dbReference type="NCBI Taxonomy" id="9371"/>
    <lineage>
        <taxon>Eukaryota</taxon>
        <taxon>Metazoa</taxon>
        <taxon>Chordata</taxon>
        <taxon>Craniata</taxon>
        <taxon>Vertebrata</taxon>
        <taxon>Euteleostomi</taxon>
        <taxon>Mammalia</taxon>
        <taxon>Eutheria</taxon>
        <taxon>Afrotheria</taxon>
        <taxon>Tenrecidae</taxon>
        <taxon>Tenrecinae</taxon>
        <taxon>Echinops</taxon>
    </lineage>
</organism>
<gene>
    <name evidence="9" type="primary">LOC101644516</name>
</gene>
<protein>
    <recommendedName>
        <fullName evidence="7">Cytochrome c oxidase subunit 4</fullName>
    </recommendedName>
</protein>
<sequence>MLARAPWSLVLRSRGLRTRGVHSPGGTAQAEDKMPPYINCYALRSYPMPEDPCCTELSAEQQALKEKEKGSWAQLTKAEKVALYRLQYNETFAEMNRRSNEWKTVMGGVFFFVGVTGLIIWWKRVYVFPEKPITLTDQWKAQQLQRILDMKGNPVQGLAARWDYDKKEWKK</sequence>
<evidence type="ECO:0000256" key="4">
    <source>
        <dbReference type="ARBA" id="ARBA00022792"/>
    </source>
</evidence>
<keyword evidence="7" id="KW-0812">Transmembrane</keyword>
<dbReference type="InterPro" id="IPR036639">
    <property type="entry name" value="Cyt_c_oxidase_su4_sf"/>
</dbReference>
<evidence type="ECO:0000256" key="5">
    <source>
        <dbReference type="ARBA" id="ARBA00023128"/>
    </source>
</evidence>
<dbReference type="SUPFAM" id="SSF81406">
    <property type="entry name" value="Mitochondrial cytochrome c oxidase subunit IV"/>
    <property type="match status" value="1"/>
</dbReference>
<dbReference type="Gene3D" id="1.10.442.10">
    <property type="entry name" value="Cytochrome c oxidase subunit IV"/>
    <property type="match status" value="1"/>
</dbReference>
<dbReference type="PANTHER" id="PTHR10707">
    <property type="entry name" value="CYTOCHROME C OXIDASE SUBUNIT IV"/>
    <property type="match status" value="1"/>
</dbReference>
<evidence type="ECO:0000256" key="3">
    <source>
        <dbReference type="ARBA" id="ARBA00008135"/>
    </source>
</evidence>
<dbReference type="InterPro" id="IPR004203">
    <property type="entry name" value="Cyt_c_oxidase_su4_fam"/>
</dbReference>
<dbReference type="GeneID" id="101644516"/>
<comment type="function">
    <text evidence="7">Component of the cytochrome c oxidase, the last enzyme in the mitochondrial electron transport chain which drives oxidative phosphorylation.</text>
</comment>
<evidence type="ECO:0000313" key="9">
    <source>
        <dbReference type="RefSeq" id="XP_004697961.1"/>
    </source>
</evidence>
<keyword evidence="4 7" id="KW-0999">Mitochondrion inner membrane</keyword>
<evidence type="ECO:0000256" key="7">
    <source>
        <dbReference type="RuleBase" id="RU367145"/>
    </source>
</evidence>
<reference evidence="9" key="1">
    <citation type="submission" date="2025-08" db="UniProtKB">
        <authorList>
            <consortium name="RefSeq"/>
        </authorList>
    </citation>
    <scope>IDENTIFICATION</scope>
</reference>
<comment type="similarity">
    <text evidence="3 7">Belongs to the cytochrome c oxidase IV family.</text>
</comment>
<proteinExistence type="inferred from homology"/>
<comment type="pathway">
    <text evidence="2 7">Energy metabolism; oxidative phosphorylation.</text>
</comment>
<evidence type="ECO:0000256" key="6">
    <source>
        <dbReference type="ARBA" id="ARBA00023136"/>
    </source>
</evidence>
<dbReference type="PRINTS" id="PR01873">
    <property type="entry name" value="CYTCOXIDASE4"/>
</dbReference>
<dbReference type="RefSeq" id="XP_004697961.1">
    <property type="nucleotide sequence ID" value="XM_004697904.2"/>
</dbReference>
<feature type="transmembrane region" description="Helical" evidence="7">
    <location>
        <begin position="104"/>
        <end position="122"/>
    </location>
</feature>
<dbReference type="PANTHER" id="PTHR10707:SF11">
    <property type="entry name" value="CYTOCHROME C OXIDASE SUBUNIT 4 ISOFORM 2, MITOCHONDRIAL"/>
    <property type="match status" value="1"/>
</dbReference>
<keyword evidence="8" id="KW-1185">Reference proteome</keyword>
<keyword evidence="5 7" id="KW-0496">Mitochondrion</keyword>
<evidence type="ECO:0000256" key="1">
    <source>
        <dbReference type="ARBA" id="ARBA00004434"/>
    </source>
</evidence>
<dbReference type="Pfam" id="PF02936">
    <property type="entry name" value="COX4"/>
    <property type="match status" value="1"/>
</dbReference>
<dbReference type="InterPro" id="IPR013288">
    <property type="entry name" value="Cyt_c_oxidase_su4"/>
</dbReference>
<dbReference type="CDD" id="cd00922">
    <property type="entry name" value="Cyt_c_Oxidase_IV"/>
    <property type="match status" value="1"/>
</dbReference>
<comment type="subcellular location">
    <subcellularLocation>
        <location evidence="1 7">Mitochondrion inner membrane</location>
        <topology evidence="1 7">Single-pass membrane protein</topology>
    </subcellularLocation>
</comment>
<keyword evidence="7" id="KW-1133">Transmembrane helix</keyword>
<dbReference type="Proteomes" id="UP000694863">
    <property type="component" value="Unplaced"/>
</dbReference>
<comment type="subunit">
    <text evidence="7">Component of the cytochrome c oxidase (complex IV, CIV), a multisubunit enzyme composed of 14 subunits.</text>
</comment>
<evidence type="ECO:0000256" key="2">
    <source>
        <dbReference type="ARBA" id="ARBA00004673"/>
    </source>
</evidence>